<sequence>MARYVYFPKRNTSPSPLASKEMKGSLFTIQPMNQRQKKSWRKS</sequence>
<dbReference type="Proteomes" id="UP000234681">
    <property type="component" value="Chromosome 6"/>
</dbReference>
<accession>A6HAS4</accession>
<protein>
    <submittedName>
        <fullName evidence="2">RCG61468</fullName>
    </submittedName>
</protein>
<evidence type="ECO:0000313" key="2">
    <source>
        <dbReference type="EMBL" id="EDM03129.1"/>
    </source>
</evidence>
<name>A6HAS4_RAT</name>
<evidence type="ECO:0000313" key="3">
    <source>
        <dbReference type="Proteomes" id="UP000234681"/>
    </source>
</evidence>
<organism evidence="2 3">
    <name type="scientific">Rattus norvegicus</name>
    <name type="common">Rat</name>
    <dbReference type="NCBI Taxonomy" id="10116"/>
    <lineage>
        <taxon>Eukaryota</taxon>
        <taxon>Metazoa</taxon>
        <taxon>Chordata</taxon>
        <taxon>Craniata</taxon>
        <taxon>Vertebrata</taxon>
        <taxon>Euteleostomi</taxon>
        <taxon>Mammalia</taxon>
        <taxon>Eutheria</taxon>
        <taxon>Euarchontoglires</taxon>
        <taxon>Glires</taxon>
        <taxon>Rodentia</taxon>
        <taxon>Myomorpha</taxon>
        <taxon>Muroidea</taxon>
        <taxon>Muridae</taxon>
        <taxon>Murinae</taxon>
        <taxon>Rattus</taxon>
    </lineage>
</organism>
<dbReference type="AlphaFoldDB" id="A6HAS4"/>
<reference evidence="3" key="1">
    <citation type="submission" date="2005-09" db="EMBL/GenBank/DDBJ databases">
        <authorList>
            <person name="Mural R.J."/>
            <person name="Li P.W."/>
            <person name="Adams M.D."/>
            <person name="Amanatides P.G."/>
            <person name="Baden-Tillson H."/>
            <person name="Barnstead M."/>
            <person name="Chin S.H."/>
            <person name="Dew I."/>
            <person name="Evans C.A."/>
            <person name="Ferriera S."/>
            <person name="Flanigan M."/>
            <person name="Fosler C."/>
            <person name="Glodek A."/>
            <person name="Gu Z."/>
            <person name="Holt R.A."/>
            <person name="Jennings D."/>
            <person name="Kraft C.L."/>
            <person name="Lu F."/>
            <person name="Nguyen T."/>
            <person name="Nusskern D.R."/>
            <person name="Pfannkoch C.M."/>
            <person name="Sitter C."/>
            <person name="Sutton G.G."/>
            <person name="Venter J.C."/>
            <person name="Wang Z."/>
            <person name="Woodage T."/>
            <person name="Zheng X.H."/>
            <person name="Zhong F."/>
        </authorList>
    </citation>
    <scope>NUCLEOTIDE SEQUENCE [LARGE SCALE GENOMIC DNA]</scope>
    <source>
        <strain>BN</strain>
        <strain evidence="3">Sprague-Dawley</strain>
    </source>
</reference>
<dbReference type="EMBL" id="CH473947">
    <property type="protein sequence ID" value="EDM03129.1"/>
    <property type="molecule type" value="Genomic_DNA"/>
</dbReference>
<proteinExistence type="predicted"/>
<feature type="region of interest" description="Disordered" evidence="1">
    <location>
        <begin position="11"/>
        <end position="43"/>
    </location>
</feature>
<evidence type="ECO:0000256" key="1">
    <source>
        <dbReference type="SAM" id="MobiDB-lite"/>
    </source>
</evidence>
<gene>
    <name evidence="2" type="ORF">rCG_61468</name>
</gene>